<sequence>MKKIISLLSVLSIITTSSSSLVACEGFEEFYNSKKYYVNFEYGQTKSEESQKITNYIQTDSKFFLDKGSIFNIQSSEEKVASFKGSKIITIDDIDQSVAPNWENISNKNISALKELIETIFKLTDEEGSEKPSKLFENILKKVSSSELIYGYERSYPVASQEQVNKIKFDDLTYDLVSLDNEYIINYYIKYQSVEKAEDGTYFWKQNTFGKSQEEKFSIKSLGGEKHFYQFNTSVSGESIITITSPTYNVAKYRLRYIKDDKDEEIIFKPVLNNI</sequence>
<dbReference type="KEGG" id="sgq:SGLAD_v1c07790"/>
<organism evidence="2 3">
    <name type="scientific">Spiroplasma gladiatoris</name>
    <dbReference type="NCBI Taxonomy" id="2143"/>
    <lineage>
        <taxon>Bacteria</taxon>
        <taxon>Bacillati</taxon>
        <taxon>Mycoplasmatota</taxon>
        <taxon>Mollicutes</taxon>
        <taxon>Entomoplasmatales</taxon>
        <taxon>Spiroplasmataceae</taxon>
        <taxon>Spiroplasma</taxon>
    </lineage>
</organism>
<dbReference type="EMBL" id="CP038013">
    <property type="protein sequence ID" value="QBQ07978.1"/>
    <property type="molecule type" value="Genomic_DNA"/>
</dbReference>
<protein>
    <recommendedName>
        <fullName evidence="4">Lipoprotein</fullName>
    </recommendedName>
</protein>
<accession>A0A4P7AJJ5</accession>
<dbReference type="RefSeq" id="WP_134297820.1">
    <property type="nucleotide sequence ID" value="NZ_CP038013.1"/>
</dbReference>
<dbReference type="NCBIfam" id="NF038029">
    <property type="entry name" value="LP_plasma"/>
    <property type="match status" value="1"/>
</dbReference>
<evidence type="ECO:0000256" key="1">
    <source>
        <dbReference type="SAM" id="SignalP"/>
    </source>
</evidence>
<dbReference type="AlphaFoldDB" id="A0A4P7AJJ5"/>
<evidence type="ECO:0000313" key="3">
    <source>
        <dbReference type="Proteomes" id="UP000294309"/>
    </source>
</evidence>
<dbReference type="Proteomes" id="UP000294309">
    <property type="component" value="Chromosome"/>
</dbReference>
<feature type="signal peptide" evidence="1">
    <location>
        <begin position="1"/>
        <end position="23"/>
    </location>
</feature>
<dbReference type="InterPro" id="IPR054816">
    <property type="entry name" value="Lipoprotein_mollicutes-type_CS"/>
</dbReference>
<proteinExistence type="predicted"/>
<evidence type="ECO:0000313" key="2">
    <source>
        <dbReference type="EMBL" id="QBQ07978.1"/>
    </source>
</evidence>
<reference evidence="2 3" key="1">
    <citation type="submission" date="2019-03" db="EMBL/GenBank/DDBJ databases">
        <title>Complete genome sequence of Spiroplasma gladiatoris TG-1 (DSM 22552).</title>
        <authorList>
            <person name="Lin Y.-C."/>
            <person name="Chou L."/>
            <person name="Kuo C.-H."/>
        </authorList>
    </citation>
    <scope>NUCLEOTIDE SEQUENCE [LARGE SCALE GENOMIC DNA]</scope>
    <source>
        <strain evidence="2 3">TG-1</strain>
    </source>
</reference>
<keyword evidence="3" id="KW-1185">Reference proteome</keyword>
<dbReference type="PROSITE" id="PS51257">
    <property type="entry name" value="PROKAR_LIPOPROTEIN"/>
    <property type="match status" value="1"/>
</dbReference>
<gene>
    <name evidence="2" type="ORF">SGLAD_v1c07790</name>
</gene>
<name>A0A4P7AJJ5_9MOLU</name>
<evidence type="ECO:0008006" key="4">
    <source>
        <dbReference type="Google" id="ProtNLM"/>
    </source>
</evidence>
<feature type="chain" id="PRO_5020629867" description="Lipoprotein" evidence="1">
    <location>
        <begin position="24"/>
        <end position="275"/>
    </location>
</feature>
<keyword evidence="1" id="KW-0732">Signal</keyword>